<dbReference type="InterPro" id="IPR007048">
    <property type="entry name" value="IraD/Gp25-like"/>
</dbReference>
<dbReference type="KEGG" id="cmag:CBW24_04375"/>
<dbReference type="EMBL" id="CP021404">
    <property type="protein sequence ID" value="ATI41313.1"/>
    <property type="molecule type" value="Genomic_DNA"/>
</dbReference>
<dbReference type="PANTHER" id="PTHR38595">
    <property type="entry name" value="CYTOPLASMIC PROTEIN-RELATED"/>
    <property type="match status" value="1"/>
</dbReference>
<dbReference type="RefSeq" id="WP_097372795.1">
    <property type="nucleotide sequence ID" value="NZ_CP021404.1"/>
</dbReference>
<organism evidence="3 4">
    <name type="scientific">Pacificitalea manganoxidans</name>
    <dbReference type="NCBI Taxonomy" id="1411902"/>
    <lineage>
        <taxon>Bacteria</taxon>
        <taxon>Pseudomonadati</taxon>
        <taxon>Pseudomonadota</taxon>
        <taxon>Alphaproteobacteria</taxon>
        <taxon>Rhodobacterales</taxon>
        <taxon>Paracoccaceae</taxon>
        <taxon>Pacificitalea</taxon>
    </lineage>
</organism>
<gene>
    <name evidence="3" type="ORF">CBW24_04375</name>
</gene>
<evidence type="ECO:0000313" key="3">
    <source>
        <dbReference type="EMBL" id="ATI41313.1"/>
    </source>
</evidence>
<keyword evidence="4" id="KW-1185">Reference proteome</keyword>
<feature type="region of interest" description="Disordered" evidence="1">
    <location>
        <begin position="1"/>
        <end position="24"/>
    </location>
</feature>
<dbReference type="Pfam" id="PF04965">
    <property type="entry name" value="GPW_gp25"/>
    <property type="match status" value="1"/>
</dbReference>
<evidence type="ECO:0000256" key="1">
    <source>
        <dbReference type="SAM" id="MobiDB-lite"/>
    </source>
</evidence>
<name>A0A291LX49_9RHOB</name>
<dbReference type="OrthoDB" id="119583at2"/>
<evidence type="ECO:0000259" key="2">
    <source>
        <dbReference type="Pfam" id="PF04965"/>
    </source>
</evidence>
<accession>A0A291LX49</accession>
<evidence type="ECO:0000313" key="4">
    <source>
        <dbReference type="Proteomes" id="UP000219050"/>
    </source>
</evidence>
<dbReference type="SUPFAM" id="SSF160719">
    <property type="entry name" value="gpW/gp25-like"/>
    <property type="match status" value="1"/>
</dbReference>
<protein>
    <recommendedName>
        <fullName evidence="2">IraD/Gp25-like domain-containing protein</fullName>
    </recommendedName>
</protein>
<reference evidence="3 4" key="1">
    <citation type="submission" date="2017-05" db="EMBL/GenBank/DDBJ databases">
        <title>Comparative genomic and metabolic analysis of manganese-oxidizing mechanisms in Celeribater manganoxidans DY25T: its adaption to the environment of polymetallic nodule.</title>
        <authorList>
            <person name="Wang X."/>
        </authorList>
    </citation>
    <scope>NUCLEOTIDE SEQUENCE [LARGE SCALE GENOMIC DNA]</scope>
    <source>
        <strain evidence="3 4">DY25</strain>
    </source>
</reference>
<dbReference type="Proteomes" id="UP000219050">
    <property type="component" value="Chromosome"/>
</dbReference>
<dbReference type="PANTHER" id="PTHR38595:SF1">
    <property type="entry name" value="TYPE VI SECRETION SYSTEM COMPONENT TSSE1"/>
    <property type="match status" value="1"/>
</dbReference>
<proteinExistence type="predicted"/>
<sequence length="202" mass="22602">MASTPYRTGSGRSGDAATAAQRPGTQLQIPLMYAFREAAAAKDARTPSNDYRDGERVLSERGALRRRGANEAQLRRNLEIDLVQLANTINLEACEDLDGYEYVRRSVLNYGLIDLSDMTSEDLRLRELSRRLARALVAHEPRFVEATLSVKMRREFDEVHQKIAFDVHAEMACKPVDIPMEFVAEIDVGSGKLNFTNLSATP</sequence>
<feature type="domain" description="IraD/Gp25-like" evidence="2">
    <location>
        <begin position="73"/>
        <end position="175"/>
    </location>
</feature>
<dbReference type="AlphaFoldDB" id="A0A291LX49"/>
<dbReference type="InterPro" id="IPR053176">
    <property type="entry name" value="T6SS_TssE1-like"/>
</dbReference>